<dbReference type="PROSITE" id="PS50994">
    <property type="entry name" value="INTEGRASE"/>
    <property type="match status" value="1"/>
</dbReference>
<dbReference type="SUPFAM" id="SSF53098">
    <property type="entry name" value="Ribonuclease H-like"/>
    <property type="match status" value="1"/>
</dbReference>
<dbReference type="Gene3D" id="3.30.420.10">
    <property type="entry name" value="Ribonuclease H-like superfamily/Ribonuclease H"/>
    <property type="match status" value="1"/>
</dbReference>
<dbReference type="RefSeq" id="WP_344877480.1">
    <property type="nucleotide sequence ID" value="NZ_BAAAZP010000057.1"/>
</dbReference>
<dbReference type="InterPro" id="IPR012337">
    <property type="entry name" value="RNaseH-like_sf"/>
</dbReference>
<dbReference type="PANTHER" id="PTHR46889">
    <property type="entry name" value="TRANSPOSASE INSF FOR INSERTION SEQUENCE IS3B-RELATED"/>
    <property type="match status" value="1"/>
</dbReference>
<dbReference type="Proteomes" id="UP001500902">
    <property type="component" value="Unassembled WGS sequence"/>
</dbReference>
<comment type="caution">
    <text evidence="2">The sequence shown here is derived from an EMBL/GenBank/DDBJ whole genome shotgun (WGS) entry which is preliminary data.</text>
</comment>
<dbReference type="InterPro" id="IPR050900">
    <property type="entry name" value="Transposase_IS3/IS150/IS904"/>
</dbReference>
<dbReference type="PANTHER" id="PTHR46889:SF5">
    <property type="entry name" value="INTEGRASE PROTEIN"/>
    <property type="match status" value="1"/>
</dbReference>
<feature type="domain" description="Integrase catalytic" evidence="1">
    <location>
        <begin position="79"/>
        <end position="253"/>
    </location>
</feature>
<dbReference type="Pfam" id="PF13683">
    <property type="entry name" value="rve_3"/>
    <property type="match status" value="1"/>
</dbReference>
<organism evidence="2 3">
    <name type="scientific">Nonomuraea antimicrobica</name>
    <dbReference type="NCBI Taxonomy" id="561173"/>
    <lineage>
        <taxon>Bacteria</taxon>
        <taxon>Bacillati</taxon>
        <taxon>Actinomycetota</taxon>
        <taxon>Actinomycetes</taxon>
        <taxon>Streptosporangiales</taxon>
        <taxon>Streptosporangiaceae</taxon>
        <taxon>Nonomuraea</taxon>
    </lineage>
</organism>
<proteinExistence type="predicted"/>
<protein>
    <recommendedName>
        <fullName evidence="1">Integrase catalytic domain-containing protein</fullName>
    </recommendedName>
</protein>
<name>A0ABP7BPW6_9ACTN</name>
<gene>
    <name evidence="2" type="ORF">GCM10022224_031150</name>
</gene>
<accession>A0ABP7BPW6</accession>
<keyword evidence="3" id="KW-1185">Reference proteome</keyword>
<dbReference type="InterPro" id="IPR036397">
    <property type="entry name" value="RNaseH_sf"/>
</dbReference>
<sequence>MLTWHRNLVARKWDYSNRRRPGRPPTPAAVKALILRMAAENPRWGHRRSHGELIRLGHKIAASTVWNILNRAGIDPAPRRSGPTWKQFMTAQAEHVVAVDFLHVDTVNLTRLYALVMLEHGSRRAHLLGITANPTGSWIAQAARNLLMNTGTEMTKPKFLIRDRGGQFTDAFDAIFTDAGLRIIKSPPQAPKTNAHCERLIGTLRREFLDGMLIVNEHHLRRTLTRYLEYYNTARPHRGIGQMSPAQAETGPPTPIDLADQRVHRRTILGGLINEYRIAS</sequence>
<evidence type="ECO:0000313" key="2">
    <source>
        <dbReference type="EMBL" id="GAA3664738.1"/>
    </source>
</evidence>
<evidence type="ECO:0000259" key="1">
    <source>
        <dbReference type="PROSITE" id="PS50994"/>
    </source>
</evidence>
<evidence type="ECO:0000313" key="3">
    <source>
        <dbReference type="Proteomes" id="UP001500902"/>
    </source>
</evidence>
<dbReference type="InterPro" id="IPR001584">
    <property type="entry name" value="Integrase_cat-core"/>
</dbReference>
<dbReference type="EMBL" id="BAAAZP010000057">
    <property type="protein sequence ID" value="GAA3664738.1"/>
    <property type="molecule type" value="Genomic_DNA"/>
</dbReference>
<reference evidence="3" key="1">
    <citation type="journal article" date="2019" name="Int. J. Syst. Evol. Microbiol.">
        <title>The Global Catalogue of Microorganisms (GCM) 10K type strain sequencing project: providing services to taxonomists for standard genome sequencing and annotation.</title>
        <authorList>
            <consortium name="The Broad Institute Genomics Platform"/>
            <consortium name="The Broad Institute Genome Sequencing Center for Infectious Disease"/>
            <person name="Wu L."/>
            <person name="Ma J."/>
        </authorList>
    </citation>
    <scope>NUCLEOTIDE SEQUENCE [LARGE SCALE GENOMIC DNA]</scope>
    <source>
        <strain evidence="3">JCM 16904</strain>
    </source>
</reference>